<dbReference type="Proteomes" id="UP001153269">
    <property type="component" value="Unassembled WGS sequence"/>
</dbReference>
<proteinExistence type="predicted"/>
<evidence type="ECO:0000256" key="1">
    <source>
        <dbReference type="SAM" id="MobiDB-lite"/>
    </source>
</evidence>
<accession>A0A9N7V0G8</accession>
<organism evidence="2 3">
    <name type="scientific">Pleuronectes platessa</name>
    <name type="common">European plaice</name>
    <dbReference type="NCBI Taxonomy" id="8262"/>
    <lineage>
        <taxon>Eukaryota</taxon>
        <taxon>Metazoa</taxon>
        <taxon>Chordata</taxon>
        <taxon>Craniata</taxon>
        <taxon>Vertebrata</taxon>
        <taxon>Euteleostomi</taxon>
        <taxon>Actinopterygii</taxon>
        <taxon>Neopterygii</taxon>
        <taxon>Teleostei</taxon>
        <taxon>Neoteleostei</taxon>
        <taxon>Acanthomorphata</taxon>
        <taxon>Carangaria</taxon>
        <taxon>Pleuronectiformes</taxon>
        <taxon>Pleuronectoidei</taxon>
        <taxon>Pleuronectidae</taxon>
        <taxon>Pleuronectes</taxon>
    </lineage>
</organism>
<evidence type="ECO:0000313" key="3">
    <source>
        <dbReference type="Proteomes" id="UP001153269"/>
    </source>
</evidence>
<dbReference type="AlphaFoldDB" id="A0A9N7V0G8"/>
<feature type="region of interest" description="Disordered" evidence="1">
    <location>
        <begin position="20"/>
        <end position="39"/>
    </location>
</feature>
<name>A0A9N7V0G8_PLEPL</name>
<dbReference type="EMBL" id="CADEAL010002502">
    <property type="protein sequence ID" value="CAB1440730.1"/>
    <property type="molecule type" value="Genomic_DNA"/>
</dbReference>
<gene>
    <name evidence="2" type="ORF">PLEPLA_LOCUS28497</name>
</gene>
<sequence length="214" mass="23951">METGPNTPVSVLMELSECVSKEAPPGQTGDPSPPAAWPGATAAVWAPDCLATIRSLLRDETEKKVTERGETEEELVELLERGEVGKKYIYQFQNVELIPITAAREQEEDKERRRRRTAEQGNVGGMDSVFGWRLRDGPACYWERHHRLKHQGLSDTPPSPRQIISSQQIGLSQERDRKLKGQEMKTWFSLSGASGDIRIRKGKENVSGLQLTVA</sequence>
<comment type="caution">
    <text evidence="2">The sequence shown here is derived from an EMBL/GenBank/DDBJ whole genome shotgun (WGS) entry which is preliminary data.</text>
</comment>
<keyword evidence="3" id="KW-1185">Reference proteome</keyword>
<reference evidence="2" key="1">
    <citation type="submission" date="2020-03" db="EMBL/GenBank/DDBJ databases">
        <authorList>
            <person name="Weist P."/>
        </authorList>
    </citation>
    <scope>NUCLEOTIDE SEQUENCE</scope>
</reference>
<protein>
    <submittedName>
        <fullName evidence="2">Uncharacterized protein</fullName>
    </submittedName>
</protein>
<evidence type="ECO:0000313" key="2">
    <source>
        <dbReference type="EMBL" id="CAB1440730.1"/>
    </source>
</evidence>